<keyword evidence="10" id="KW-0472">Membrane</keyword>
<dbReference type="GeneID" id="87837439"/>
<dbReference type="GO" id="GO:0045053">
    <property type="term" value="P:protein retention in Golgi apparatus"/>
    <property type="evidence" value="ECO:0007669"/>
    <property type="project" value="TreeGrafter"/>
</dbReference>
<feature type="compositionally biased region" description="Low complexity" evidence="12">
    <location>
        <begin position="73"/>
        <end position="97"/>
    </location>
</feature>
<evidence type="ECO:0000256" key="6">
    <source>
        <dbReference type="ARBA" id="ARBA00022490"/>
    </source>
</evidence>
<feature type="domain" description="PX" evidence="13">
    <location>
        <begin position="211"/>
        <end position="328"/>
    </location>
</feature>
<comment type="subcellular location">
    <subcellularLocation>
        <location evidence="2">Cytoplasm</location>
    </subcellularLocation>
    <subcellularLocation>
        <location evidence="3">Golgi apparatus</location>
    </subcellularLocation>
    <subcellularLocation>
        <location evidence="1">Membrane</location>
        <topology evidence="1">Peripheral membrane protein</topology>
        <orientation evidence="1">Cytoplasmic side</orientation>
    </subcellularLocation>
</comment>
<reference evidence="14" key="1">
    <citation type="journal article" date="2023" name="Mol. Phylogenet. Evol.">
        <title>Genome-scale phylogeny and comparative genomics of the fungal order Sordariales.</title>
        <authorList>
            <person name="Hensen N."/>
            <person name="Bonometti L."/>
            <person name="Westerberg I."/>
            <person name="Brannstrom I.O."/>
            <person name="Guillou S."/>
            <person name="Cros-Aarteil S."/>
            <person name="Calhoun S."/>
            <person name="Haridas S."/>
            <person name="Kuo A."/>
            <person name="Mondo S."/>
            <person name="Pangilinan J."/>
            <person name="Riley R."/>
            <person name="LaButti K."/>
            <person name="Andreopoulos B."/>
            <person name="Lipzen A."/>
            <person name="Chen C."/>
            <person name="Yan M."/>
            <person name="Daum C."/>
            <person name="Ng V."/>
            <person name="Clum A."/>
            <person name="Steindorff A."/>
            <person name="Ohm R.A."/>
            <person name="Martin F."/>
            <person name="Silar P."/>
            <person name="Natvig D.O."/>
            <person name="Lalanne C."/>
            <person name="Gautier V."/>
            <person name="Ament-Velasquez S.L."/>
            <person name="Kruys A."/>
            <person name="Hutchinson M.I."/>
            <person name="Powell A.J."/>
            <person name="Barry K."/>
            <person name="Miller A.N."/>
            <person name="Grigoriev I.V."/>
            <person name="Debuchy R."/>
            <person name="Gladieux P."/>
            <person name="Hiltunen Thoren M."/>
            <person name="Johannesson H."/>
        </authorList>
    </citation>
    <scope>NUCLEOTIDE SEQUENCE</scope>
    <source>
        <strain evidence="14">CBS 168.71</strain>
    </source>
</reference>
<gene>
    <name evidence="14" type="ORF">B0H64DRAFT_321111</name>
</gene>
<dbReference type="InterPro" id="IPR001683">
    <property type="entry name" value="PX_dom"/>
</dbReference>
<evidence type="ECO:0000256" key="7">
    <source>
        <dbReference type="ARBA" id="ARBA00022553"/>
    </source>
</evidence>
<dbReference type="SMART" id="SM00312">
    <property type="entry name" value="PX"/>
    <property type="match status" value="1"/>
</dbReference>
<dbReference type="EMBL" id="JAUEPN010000003">
    <property type="protein sequence ID" value="KAK3297217.1"/>
    <property type="molecule type" value="Genomic_DNA"/>
</dbReference>
<evidence type="ECO:0000256" key="10">
    <source>
        <dbReference type="ARBA" id="ARBA00023136"/>
    </source>
</evidence>
<dbReference type="Pfam" id="PF09325">
    <property type="entry name" value="Vps5"/>
    <property type="match status" value="1"/>
</dbReference>
<feature type="compositionally biased region" description="Low complexity" evidence="12">
    <location>
        <begin position="27"/>
        <end position="57"/>
    </location>
</feature>
<dbReference type="AlphaFoldDB" id="A0AAE0HIJ8"/>
<dbReference type="GO" id="GO:0005768">
    <property type="term" value="C:endosome"/>
    <property type="evidence" value="ECO:0007669"/>
    <property type="project" value="UniProtKB-ARBA"/>
</dbReference>
<evidence type="ECO:0000256" key="5">
    <source>
        <dbReference type="ARBA" id="ARBA00022448"/>
    </source>
</evidence>
<dbReference type="InterPro" id="IPR036871">
    <property type="entry name" value="PX_dom_sf"/>
</dbReference>
<dbReference type="GO" id="GO:0035091">
    <property type="term" value="F:phosphatidylinositol binding"/>
    <property type="evidence" value="ECO:0007669"/>
    <property type="project" value="InterPro"/>
</dbReference>
<keyword evidence="15" id="KW-1185">Reference proteome</keyword>
<organism evidence="14 15">
    <name type="scientific">Chaetomium fimeti</name>
    <dbReference type="NCBI Taxonomy" id="1854472"/>
    <lineage>
        <taxon>Eukaryota</taxon>
        <taxon>Fungi</taxon>
        <taxon>Dikarya</taxon>
        <taxon>Ascomycota</taxon>
        <taxon>Pezizomycotina</taxon>
        <taxon>Sordariomycetes</taxon>
        <taxon>Sordariomycetidae</taxon>
        <taxon>Sordariales</taxon>
        <taxon>Chaetomiaceae</taxon>
        <taxon>Chaetomium</taxon>
    </lineage>
</organism>
<reference evidence="14" key="2">
    <citation type="submission" date="2023-06" db="EMBL/GenBank/DDBJ databases">
        <authorList>
            <consortium name="Lawrence Berkeley National Laboratory"/>
            <person name="Haridas S."/>
            <person name="Hensen N."/>
            <person name="Bonometti L."/>
            <person name="Westerberg I."/>
            <person name="Brannstrom I.O."/>
            <person name="Guillou S."/>
            <person name="Cros-Aarteil S."/>
            <person name="Calhoun S."/>
            <person name="Kuo A."/>
            <person name="Mondo S."/>
            <person name="Pangilinan J."/>
            <person name="Riley R."/>
            <person name="Labutti K."/>
            <person name="Andreopoulos B."/>
            <person name="Lipzen A."/>
            <person name="Chen C."/>
            <person name="Yanf M."/>
            <person name="Daum C."/>
            <person name="Ng V."/>
            <person name="Clum A."/>
            <person name="Steindorff A."/>
            <person name="Ohm R."/>
            <person name="Martin F."/>
            <person name="Silar P."/>
            <person name="Natvig D."/>
            <person name="Lalanne C."/>
            <person name="Gautier V."/>
            <person name="Ament-Velasquez S.L."/>
            <person name="Kruys A."/>
            <person name="Hutchinson M.I."/>
            <person name="Powell A.J."/>
            <person name="Barry K."/>
            <person name="Miller A.N."/>
            <person name="Grigoriev I.V."/>
            <person name="Debuchy R."/>
            <person name="Gladieux P."/>
            <person name="Thoren M.H."/>
            <person name="Johannesson H."/>
        </authorList>
    </citation>
    <scope>NUCLEOTIDE SEQUENCE</scope>
    <source>
        <strain evidence="14">CBS 168.71</strain>
    </source>
</reference>
<evidence type="ECO:0000313" key="14">
    <source>
        <dbReference type="EMBL" id="KAK3297217.1"/>
    </source>
</evidence>
<dbReference type="Gene3D" id="1.20.1270.60">
    <property type="entry name" value="Arfaptin homology (AH) domain/BAR domain"/>
    <property type="match status" value="1"/>
</dbReference>
<evidence type="ECO:0000256" key="9">
    <source>
        <dbReference type="ARBA" id="ARBA00023034"/>
    </source>
</evidence>
<feature type="compositionally biased region" description="Polar residues" evidence="12">
    <location>
        <begin position="9"/>
        <end position="21"/>
    </location>
</feature>
<dbReference type="GO" id="GO:0042147">
    <property type="term" value="P:retrograde transport, endosome to Golgi"/>
    <property type="evidence" value="ECO:0007669"/>
    <property type="project" value="TreeGrafter"/>
</dbReference>
<dbReference type="PROSITE" id="PS50195">
    <property type="entry name" value="PX"/>
    <property type="match status" value="1"/>
</dbReference>
<evidence type="ECO:0000313" key="15">
    <source>
        <dbReference type="Proteomes" id="UP001278766"/>
    </source>
</evidence>
<dbReference type="RefSeq" id="XP_062660731.1">
    <property type="nucleotide sequence ID" value="XM_062800491.1"/>
</dbReference>
<proteinExistence type="inferred from homology"/>
<keyword evidence="5" id="KW-0813">Transport</keyword>
<dbReference type="InterPro" id="IPR015404">
    <property type="entry name" value="Vps5_C"/>
</dbReference>
<dbReference type="PANTHER" id="PTHR10555:SF170">
    <property type="entry name" value="FI18122P1"/>
    <property type="match status" value="1"/>
</dbReference>
<dbReference type="Pfam" id="PF00787">
    <property type="entry name" value="PX"/>
    <property type="match status" value="1"/>
</dbReference>
<comment type="caution">
    <text evidence="14">The sequence shown here is derived from an EMBL/GenBank/DDBJ whole genome shotgun (WGS) entry which is preliminary data.</text>
</comment>
<evidence type="ECO:0000256" key="1">
    <source>
        <dbReference type="ARBA" id="ARBA00004287"/>
    </source>
</evidence>
<dbReference type="SUPFAM" id="SSF103657">
    <property type="entry name" value="BAR/IMD domain-like"/>
    <property type="match status" value="1"/>
</dbReference>
<accession>A0AAE0HIJ8</accession>
<evidence type="ECO:0000259" key="13">
    <source>
        <dbReference type="PROSITE" id="PS50195"/>
    </source>
</evidence>
<dbReference type="FunFam" id="3.30.1520.10:FF:000013">
    <property type="entry name" value="Putative Sorting nexin 3"/>
    <property type="match status" value="1"/>
</dbReference>
<dbReference type="GO" id="GO:0015031">
    <property type="term" value="P:protein transport"/>
    <property type="evidence" value="ECO:0007669"/>
    <property type="project" value="UniProtKB-KW"/>
</dbReference>
<dbReference type="GO" id="GO:0005829">
    <property type="term" value="C:cytosol"/>
    <property type="evidence" value="ECO:0007669"/>
    <property type="project" value="GOC"/>
</dbReference>
<dbReference type="Gene3D" id="3.30.1520.10">
    <property type="entry name" value="Phox-like domain"/>
    <property type="match status" value="1"/>
</dbReference>
<evidence type="ECO:0000256" key="2">
    <source>
        <dbReference type="ARBA" id="ARBA00004496"/>
    </source>
</evidence>
<dbReference type="SUPFAM" id="SSF64268">
    <property type="entry name" value="PX domain"/>
    <property type="match status" value="1"/>
</dbReference>
<keyword evidence="11" id="KW-0175">Coiled coil</keyword>
<keyword evidence="6" id="KW-0963">Cytoplasm</keyword>
<dbReference type="PANTHER" id="PTHR10555">
    <property type="entry name" value="SORTING NEXIN"/>
    <property type="match status" value="1"/>
</dbReference>
<protein>
    <submittedName>
        <fullName evidence="14">Vps5 C terminal like-domain-containing protein</fullName>
    </submittedName>
</protein>
<keyword evidence="7" id="KW-0597">Phosphoprotein</keyword>
<keyword evidence="9" id="KW-0333">Golgi apparatus</keyword>
<dbReference type="GO" id="GO:0005794">
    <property type="term" value="C:Golgi apparatus"/>
    <property type="evidence" value="ECO:0007669"/>
    <property type="project" value="UniProtKB-SubCell"/>
</dbReference>
<keyword evidence="8" id="KW-0653">Protein transport</keyword>
<feature type="coiled-coil region" evidence="11">
    <location>
        <begin position="499"/>
        <end position="526"/>
    </location>
</feature>
<feature type="region of interest" description="Disordered" evidence="12">
    <location>
        <begin position="1"/>
        <end position="207"/>
    </location>
</feature>
<dbReference type="FunFam" id="1.20.1270.60:FF:000022">
    <property type="entry name" value="Sorting nexin 3 protein"/>
    <property type="match status" value="1"/>
</dbReference>
<name>A0AAE0HIJ8_9PEZI</name>
<evidence type="ECO:0000256" key="12">
    <source>
        <dbReference type="SAM" id="MobiDB-lite"/>
    </source>
</evidence>
<dbReference type="Proteomes" id="UP001278766">
    <property type="component" value="Unassembled WGS sequence"/>
</dbReference>
<dbReference type="InterPro" id="IPR027267">
    <property type="entry name" value="AH/BAR_dom_sf"/>
</dbReference>
<dbReference type="InterPro" id="IPR035803">
    <property type="entry name" value="BAR_Vps5"/>
</dbReference>
<evidence type="ECO:0000256" key="11">
    <source>
        <dbReference type="SAM" id="Coils"/>
    </source>
</evidence>
<evidence type="ECO:0000256" key="3">
    <source>
        <dbReference type="ARBA" id="ARBA00004555"/>
    </source>
</evidence>
<evidence type="ECO:0000256" key="4">
    <source>
        <dbReference type="ARBA" id="ARBA00010883"/>
    </source>
</evidence>
<dbReference type="GO" id="GO:0030904">
    <property type="term" value="C:retromer complex"/>
    <property type="evidence" value="ECO:0007669"/>
    <property type="project" value="UniProtKB-ARBA"/>
</dbReference>
<comment type="similarity">
    <text evidence="4">Belongs to the sorting nexin family.</text>
</comment>
<evidence type="ECO:0000256" key="8">
    <source>
        <dbReference type="ARBA" id="ARBA00022927"/>
    </source>
</evidence>
<dbReference type="CDD" id="cd07627">
    <property type="entry name" value="BAR_Vps5p"/>
    <property type="match status" value="1"/>
</dbReference>
<sequence>MEDPWADSAATSDPLGSSTQESADDGTATAPTGSSAPSTTAAATSSSARPSRITPRRFVAQPTRLQAVEDDPLGPLGAPATSAAATPPLPTTAADALHSPLGPAAGQEGGPPVPPLKENNLPLRTTMGPPTPGSAGGGSKLHPHQQHRPGAVGVGAAGGPPDPHRIDDDDSERDDGGRPGGRQPPPVQAAHPSPLHTATRPSVSVEQAARPSFHIAVGDPHKVGDLTSSHIVYSVRTTTTSKAYKQSEFEVKRRYRDFLWLYNTLHANNPGVVVPPPPEKQAVGRFESNFVEARRAALEKMLNKTAAHPTLQQDGDLKLFLESEAFNVDVKHKERKEPSLGESKSVLGSLGFGVGGGNKFVEQDDWFHDRRVYLDALENQLKALLKAMDGMVAQRKAMAEAAGDFSASLHALSTVELSPTLSGPLDALSELQLTIRDVYDRQAQQDVLTFGIILEEYIRLIGSVKQAFSQRQKAFHSWHATESELSKRKTAQDKLLRQGKSQQDRLNQVNAEVADAEHKVHKARLLFEDMGRLMRSELDRFEREKVEDFKSGVETFLESAVEAQKELIEKWETFLMQLDAEDDETVFYRPPVIQANKPAGDTAVDRARARIHEDSD</sequence>